<reference evidence="1 2" key="1">
    <citation type="submission" date="2016-08" db="EMBL/GenBank/DDBJ databases">
        <title>Draft genome of Amylibacter sp. strain 4G11.</title>
        <authorList>
            <person name="Wong S.-K."/>
            <person name="Hamasaki K."/>
            <person name="Yoshizawa S."/>
        </authorList>
    </citation>
    <scope>NUCLEOTIDE SEQUENCE [LARGE SCALE GENOMIC DNA]</scope>
    <source>
        <strain evidence="1 2">4G11</strain>
    </source>
</reference>
<proteinExistence type="predicted"/>
<dbReference type="EMBL" id="MDGM01000003">
    <property type="protein sequence ID" value="PIB26673.1"/>
    <property type="molecule type" value="Genomic_DNA"/>
</dbReference>
<gene>
    <name evidence="1" type="ORF">BFP76_12365</name>
</gene>
<evidence type="ECO:0000313" key="2">
    <source>
        <dbReference type="Proteomes" id="UP000231516"/>
    </source>
</evidence>
<dbReference type="AlphaFoldDB" id="A0A2G5KCC9"/>
<keyword evidence="2" id="KW-1185">Reference proteome</keyword>
<protein>
    <submittedName>
        <fullName evidence="1">Uncharacterized protein</fullName>
    </submittedName>
</protein>
<comment type="caution">
    <text evidence="1">The sequence shown here is derived from an EMBL/GenBank/DDBJ whole genome shotgun (WGS) entry which is preliminary data.</text>
</comment>
<dbReference type="OrthoDB" id="9960459at2"/>
<dbReference type="Proteomes" id="UP000231516">
    <property type="component" value="Unassembled WGS sequence"/>
</dbReference>
<sequence length="139" mass="15782">MPKDVANSVPEVFEGQDFKIIVHDRCWNFDYDSYYIMEPSESNSGGWEVWEAEWLDAEMKKADLKHVLLEAHGKAFAKIKDLHLALSFLPIGFGCGYKDGLKTMKQANKFAFQSLSGEIDCADLIEAAGQWHHPKDKSK</sequence>
<organism evidence="1 2">
    <name type="scientific">Paramylibacter kogurei</name>
    <dbReference type="NCBI Taxonomy" id="1889778"/>
    <lineage>
        <taxon>Bacteria</taxon>
        <taxon>Pseudomonadati</taxon>
        <taxon>Pseudomonadota</taxon>
        <taxon>Alphaproteobacteria</taxon>
        <taxon>Rhodobacterales</taxon>
        <taxon>Paracoccaceae</taxon>
        <taxon>Paramylibacter</taxon>
    </lineage>
</organism>
<dbReference type="RefSeq" id="WP_099591502.1">
    <property type="nucleotide sequence ID" value="NZ_MDGM01000003.1"/>
</dbReference>
<evidence type="ECO:0000313" key="1">
    <source>
        <dbReference type="EMBL" id="PIB26673.1"/>
    </source>
</evidence>
<accession>A0A2G5KCC9</accession>
<name>A0A2G5KCC9_9RHOB</name>